<sequence>MARRVIRRRRPSGGRVVRRVVRGGSQASAPAQQPAAAPAEAEGSPVLMATSNLTRNLILPKLATVKDIRLSGLADTPESALKMLVQDHPEVVVFDMDFGGEFVGLDTARMMQKTRIRAAIVMLVPEMDVEALRSQSRRFGSSWSYVKKTTAARVDVLETVLKSAIRGVQWIEPELSRPLTALWKIADEARDTEAARAEAEPVAATSPTKIRTAKKSVVQEPEIEEVEEYDEDEVAPGIKTRSTGDAATDGLNITSVSVGHGGIGSNVGKVRRTG</sequence>
<dbReference type="Gene3D" id="3.40.50.2300">
    <property type="match status" value="1"/>
</dbReference>
<feature type="region of interest" description="Disordered" evidence="1">
    <location>
        <begin position="22"/>
        <end position="42"/>
    </location>
</feature>
<feature type="region of interest" description="Disordered" evidence="1">
    <location>
        <begin position="224"/>
        <end position="274"/>
    </location>
</feature>
<dbReference type="Proteomes" id="UP001219901">
    <property type="component" value="Chromosome"/>
</dbReference>
<reference evidence="4" key="3">
    <citation type="submission" date="2023-06" db="EMBL/GenBank/DDBJ databases">
        <title>Pangenomics reveal diversification of enzyme families and niche specialization in globally abundant SAR202 bacteria.</title>
        <authorList>
            <person name="Saw J.H.W."/>
        </authorList>
    </citation>
    <scope>NUCLEOTIDE SEQUENCE [LARGE SCALE GENOMIC DNA]</scope>
    <source>
        <strain evidence="4">JH1073</strain>
    </source>
</reference>
<accession>A0AAJ5ZJ78</accession>
<name>A0AAJ5ZJ78_9CHLR</name>
<feature type="compositionally biased region" description="Acidic residues" evidence="1">
    <location>
        <begin position="224"/>
        <end position="234"/>
    </location>
</feature>
<dbReference type="RefSeq" id="WP_342822493.1">
    <property type="nucleotide sequence ID" value="NZ_CP046146.1"/>
</dbReference>
<keyword evidence="4" id="KW-1185">Reference proteome</keyword>
<gene>
    <name evidence="2" type="ORF">GKO46_03615</name>
    <name evidence="3" type="ORF">GKO48_05645</name>
</gene>
<dbReference type="AlphaFoldDB" id="A0AAJ5ZJ78"/>
<protein>
    <submittedName>
        <fullName evidence="3">Uncharacterized protein</fullName>
    </submittedName>
</protein>
<reference evidence="3" key="2">
    <citation type="journal article" date="2023" name="Nat. Commun.">
        <title>Cultivation of marine bacteria of the SAR202 clade.</title>
        <authorList>
            <person name="Lim Y."/>
            <person name="Seo J.H."/>
            <person name="Giovannoni S.J."/>
            <person name="Kang I."/>
            <person name="Cho J.C."/>
        </authorList>
    </citation>
    <scope>NUCLEOTIDE SEQUENCE</scope>
    <source>
        <strain evidence="3">JH1073</strain>
    </source>
</reference>
<evidence type="ECO:0000313" key="2">
    <source>
        <dbReference type="EMBL" id="MDG0866157.1"/>
    </source>
</evidence>
<organism evidence="3 4">
    <name type="scientific">Candidatus Lucifugimonas marina</name>
    <dbReference type="NCBI Taxonomy" id="3038979"/>
    <lineage>
        <taxon>Bacteria</taxon>
        <taxon>Bacillati</taxon>
        <taxon>Chloroflexota</taxon>
        <taxon>Dehalococcoidia</taxon>
        <taxon>SAR202 cluster</taxon>
        <taxon>Candidatus Lucifugimonadales</taxon>
        <taxon>Candidatus Lucifugimonadaceae</taxon>
        <taxon>Candidatus Lucifugimonas</taxon>
    </lineage>
</organism>
<dbReference type="EMBL" id="WMBE01000001">
    <property type="protein sequence ID" value="MDG0866157.1"/>
    <property type="molecule type" value="Genomic_DNA"/>
</dbReference>
<evidence type="ECO:0000256" key="1">
    <source>
        <dbReference type="SAM" id="MobiDB-lite"/>
    </source>
</evidence>
<dbReference type="Proteomes" id="UP001321249">
    <property type="component" value="Unassembled WGS sequence"/>
</dbReference>
<dbReference type="EMBL" id="CP046147">
    <property type="protein sequence ID" value="WFG39123.1"/>
    <property type="molecule type" value="Genomic_DNA"/>
</dbReference>
<reference evidence="4 5" key="1">
    <citation type="submission" date="2019-11" db="EMBL/GenBank/DDBJ databases">
        <authorList>
            <person name="Cho J.-C."/>
        </authorList>
    </citation>
    <scope>NUCLEOTIDE SEQUENCE [LARGE SCALE GENOMIC DNA]</scope>
    <source>
        <strain evidence="3 4">JH1073</strain>
        <strain evidence="2 5">JH702</strain>
    </source>
</reference>
<proteinExistence type="predicted"/>
<evidence type="ECO:0000313" key="5">
    <source>
        <dbReference type="Proteomes" id="UP001321249"/>
    </source>
</evidence>
<feature type="compositionally biased region" description="Polar residues" evidence="1">
    <location>
        <begin position="240"/>
        <end position="257"/>
    </location>
</feature>
<evidence type="ECO:0000313" key="3">
    <source>
        <dbReference type="EMBL" id="WFG39123.1"/>
    </source>
</evidence>
<evidence type="ECO:0000313" key="4">
    <source>
        <dbReference type="Proteomes" id="UP001219901"/>
    </source>
</evidence>